<feature type="transmembrane region" description="Helical" evidence="2">
    <location>
        <begin position="7"/>
        <end position="28"/>
    </location>
</feature>
<accession>A0A6P8X0M4</accession>
<keyword evidence="2" id="KW-0812">Transmembrane</keyword>
<evidence type="ECO:0000313" key="4">
    <source>
        <dbReference type="Proteomes" id="UP000515160"/>
    </source>
</evidence>
<dbReference type="OrthoDB" id="444255at2759"/>
<keyword evidence="2" id="KW-1133">Transmembrane helix</keyword>
<dbReference type="InterPro" id="IPR052613">
    <property type="entry name" value="LicD_transferase"/>
</dbReference>
<protein>
    <submittedName>
        <fullName evidence="5">Ribitol 5-phosphate transferase FKRP</fullName>
    </submittedName>
</protein>
<name>A0A6P8X0M4_DROAB</name>
<feature type="region of interest" description="Disordered" evidence="1">
    <location>
        <begin position="42"/>
        <end position="66"/>
    </location>
</feature>
<dbReference type="GeneID" id="117569909"/>
<reference evidence="5" key="1">
    <citation type="submission" date="2025-08" db="UniProtKB">
        <authorList>
            <consortium name="RefSeq"/>
        </authorList>
    </citation>
    <scope>IDENTIFICATION</scope>
    <source>
        <strain evidence="5">15112-1751.03</strain>
        <tissue evidence="5">Whole Adult</tissue>
    </source>
</reference>
<sequence>MKVYRLRLVKLLLLGFILANMIFLYYTWNTLLWRRISRALSGAGEDPQPRAEGVHGAKLSPKDKARNANKHIRKSITIVFYGHYNFEQDLRPSIESILDVIPNMPILVLQEGSPEYAYPPVSFERNLTNGEEQTVRFMSLAFDVRQTREQLNPLAAIRTKYALLMPDSVRVSSKNLLQKILREINTKSRIHEVLKKDSQSQSQSQQQQPPQVQRVTVAPEEIVRHLLLVPFAGNLKSYSSCAKLNLDLPNWTMELEARNDSTHCDLFLQKHAILLDVAVLSSMPEPFALPFPEMLYMQAKIANLSTSVFPQSFMEGRRLFASFHTKQRRMELRRRQFREMYKKLQIKRLVRRTHRIGGKTSAREGNWQPHSPVFDAQFSSSNFSLPLVTDIDLFGCERTTKSCIGSVYNNRPFYYYLGKHTPPCCLDKLKTTFNHVLDEFENVGIRYWLDNYALKSAVETNQLSPDAYDIDISFNVQDLERSNAMKKSQSKPTVDHEGFYWIKATDGHYFRVQFSKVNQVGVNLLPYETNGNEVRASGFFGWKAGTFSSDYLHPMSTVLFLGRSIMCPNNVLEYLEAKHIKVKSEEIAIDDEEE</sequence>
<evidence type="ECO:0000256" key="2">
    <source>
        <dbReference type="SAM" id="Phobius"/>
    </source>
</evidence>
<dbReference type="PANTHER" id="PTHR13627">
    <property type="entry name" value="FUKUTIN RELATED PROTEIN"/>
    <property type="match status" value="1"/>
</dbReference>
<dbReference type="PANTHER" id="PTHR13627:SF31">
    <property type="entry name" value="RIBITOL 5-PHOSPHATE TRANSFERASE FKRP"/>
    <property type="match status" value="1"/>
</dbReference>
<feature type="compositionally biased region" description="Basic and acidic residues" evidence="1">
    <location>
        <begin position="47"/>
        <end position="66"/>
    </location>
</feature>
<evidence type="ECO:0000256" key="1">
    <source>
        <dbReference type="SAM" id="MobiDB-lite"/>
    </source>
</evidence>
<dbReference type="GO" id="GO:0016740">
    <property type="term" value="F:transferase activity"/>
    <property type="evidence" value="ECO:0007669"/>
    <property type="project" value="UniProtKB-KW"/>
</dbReference>
<dbReference type="Pfam" id="PF22921">
    <property type="entry name" value="FKRP_N"/>
    <property type="match status" value="1"/>
</dbReference>
<dbReference type="InterPro" id="IPR055105">
    <property type="entry name" value="FKRP_N"/>
</dbReference>
<dbReference type="AlphaFoldDB" id="A0A6P8X0M4"/>
<feature type="region of interest" description="Disordered" evidence="1">
    <location>
        <begin position="194"/>
        <end position="213"/>
    </location>
</feature>
<keyword evidence="5" id="KW-0808">Transferase</keyword>
<dbReference type="RefSeq" id="XP_034107139.1">
    <property type="nucleotide sequence ID" value="XM_034251248.2"/>
</dbReference>
<dbReference type="Proteomes" id="UP000515160">
    <property type="component" value="Chromosome 3"/>
</dbReference>
<proteinExistence type="predicted"/>
<dbReference type="GO" id="GO:0005794">
    <property type="term" value="C:Golgi apparatus"/>
    <property type="evidence" value="ECO:0007669"/>
    <property type="project" value="TreeGrafter"/>
</dbReference>
<keyword evidence="2" id="KW-0472">Membrane</keyword>
<evidence type="ECO:0000313" key="5">
    <source>
        <dbReference type="RefSeq" id="XP_034107139.1"/>
    </source>
</evidence>
<organism evidence="4 5">
    <name type="scientific">Drosophila albomicans</name>
    <name type="common">Fruit fly</name>
    <dbReference type="NCBI Taxonomy" id="7291"/>
    <lineage>
        <taxon>Eukaryota</taxon>
        <taxon>Metazoa</taxon>
        <taxon>Ecdysozoa</taxon>
        <taxon>Arthropoda</taxon>
        <taxon>Hexapoda</taxon>
        <taxon>Insecta</taxon>
        <taxon>Pterygota</taxon>
        <taxon>Neoptera</taxon>
        <taxon>Endopterygota</taxon>
        <taxon>Diptera</taxon>
        <taxon>Brachycera</taxon>
        <taxon>Muscomorpha</taxon>
        <taxon>Ephydroidea</taxon>
        <taxon>Drosophilidae</taxon>
        <taxon>Drosophila</taxon>
    </lineage>
</organism>
<dbReference type="GO" id="GO:0035269">
    <property type="term" value="P:protein O-linked glycosylation via mannose"/>
    <property type="evidence" value="ECO:0007669"/>
    <property type="project" value="TreeGrafter"/>
</dbReference>
<gene>
    <name evidence="5" type="primary">LOC117569909</name>
</gene>
<feature type="compositionally biased region" description="Low complexity" evidence="1">
    <location>
        <begin position="199"/>
        <end position="211"/>
    </location>
</feature>
<keyword evidence="4" id="KW-1185">Reference proteome</keyword>
<feature type="domain" description="FKRP stem" evidence="3">
    <location>
        <begin position="68"/>
        <end position="351"/>
    </location>
</feature>
<evidence type="ECO:0000259" key="3">
    <source>
        <dbReference type="Pfam" id="PF22921"/>
    </source>
</evidence>